<keyword evidence="3" id="KW-1185">Reference proteome</keyword>
<protein>
    <recommendedName>
        <fullName evidence="4">Energy transducer TonB</fullName>
    </recommendedName>
</protein>
<evidence type="ECO:0008006" key="4">
    <source>
        <dbReference type="Google" id="ProtNLM"/>
    </source>
</evidence>
<dbReference type="Pfam" id="PF20060">
    <property type="entry name" value="DUF6459"/>
    <property type="match status" value="1"/>
</dbReference>
<reference evidence="2 3" key="1">
    <citation type="submission" date="2021-05" db="EMBL/GenBank/DDBJ databases">
        <title>Novel species in genus Cellulomonas.</title>
        <authorList>
            <person name="Zhang G."/>
        </authorList>
    </citation>
    <scope>NUCLEOTIDE SEQUENCE [LARGE SCALE GENOMIC DNA]</scope>
    <source>
        <strain evidence="3">zg-ZUI222</strain>
    </source>
</reference>
<feature type="region of interest" description="Disordered" evidence="1">
    <location>
        <begin position="26"/>
        <end position="59"/>
    </location>
</feature>
<dbReference type="Proteomes" id="UP000677804">
    <property type="component" value="Chromosome"/>
</dbReference>
<gene>
    <name evidence="2" type="ORF">KG103_11765</name>
</gene>
<feature type="compositionally biased region" description="Pro residues" evidence="1">
    <location>
        <begin position="37"/>
        <end position="46"/>
    </location>
</feature>
<dbReference type="EMBL" id="CP074405">
    <property type="protein sequence ID" value="QVI61176.1"/>
    <property type="molecule type" value="Genomic_DNA"/>
</dbReference>
<name>A0ABX8D115_9CELL</name>
<evidence type="ECO:0000313" key="3">
    <source>
        <dbReference type="Proteomes" id="UP000677804"/>
    </source>
</evidence>
<evidence type="ECO:0000256" key="1">
    <source>
        <dbReference type="SAM" id="MobiDB-lite"/>
    </source>
</evidence>
<sequence>MTTLDHDDVTGAAFEDVLTAITAAGRGAHPTATQPAPAAPTSPHPPGRTGSPAHATGRPRLRLVPAVPAPPARRAAELSPPPTLVERLHRLAVAEQAPAGDLPDDRGAAPATDPGRFAHGVGLACVEVVLARRAAAQLARWVSPTVLETLQQRAALVRRAGVLTHARRPAARRVRVCPVDDHTVEACLVVEDGVRVRAVALRLESHRGAWRVTALEIG</sequence>
<dbReference type="InterPro" id="IPR045596">
    <property type="entry name" value="DUF6459"/>
</dbReference>
<dbReference type="RefSeq" id="WP_207340975.1">
    <property type="nucleotide sequence ID" value="NZ_CP074405.1"/>
</dbReference>
<organism evidence="2 3">
    <name type="scientific">Cellulomonas wangleii</name>
    <dbReference type="NCBI Taxonomy" id="2816956"/>
    <lineage>
        <taxon>Bacteria</taxon>
        <taxon>Bacillati</taxon>
        <taxon>Actinomycetota</taxon>
        <taxon>Actinomycetes</taxon>
        <taxon>Micrococcales</taxon>
        <taxon>Cellulomonadaceae</taxon>
        <taxon>Cellulomonas</taxon>
    </lineage>
</organism>
<proteinExistence type="predicted"/>
<evidence type="ECO:0000313" key="2">
    <source>
        <dbReference type="EMBL" id="QVI61176.1"/>
    </source>
</evidence>
<accession>A0ABX8D115</accession>